<protein>
    <submittedName>
        <fullName evidence="1">Uncharacterized protein</fullName>
    </submittedName>
</protein>
<evidence type="ECO:0000313" key="2">
    <source>
        <dbReference type="Proteomes" id="UP000326799"/>
    </source>
</evidence>
<keyword evidence="2" id="KW-1185">Reference proteome</keyword>
<dbReference type="AlphaFoldDB" id="A0A5N6EY83"/>
<evidence type="ECO:0000313" key="1">
    <source>
        <dbReference type="EMBL" id="KAB8222502.1"/>
    </source>
</evidence>
<sequence>MPTPLGWIPVRLLGADDKRPSAGIASWSFHNYYLCYSTTCAGAATSSCQGPHFSHPKGWPSVESGRYPVSYVFVALGKENEK</sequence>
<dbReference type="Proteomes" id="UP000326799">
    <property type="component" value="Unassembled WGS sequence"/>
</dbReference>
<dbReference type="EMBL" id="ML733412">
    <property type="protein sequence ID" value="KAB8222502.1"/>
    <property type="molecule type" value="Genomic_DNA"/>
</dbReference>
<proteinExistence type="predicted"/>
<name>A0A5N6EY83_9EURO</name>
<accession>A0A5N6EY83</accession>
<reference evidence="1 2" key="1">
    <citation type="submission" date="2019-04" db="EMBL/GenBank/DDBJ databases">
        <title>Fungal friends and foes A comparative genomics study of 23 Aspergillus species from section Flavi.</title>
        <authorList>
            <consortium name="DOE Joint Genome Institute"/>
            <person name="Kjaerbolling I."/>
            <person name="Vesth T.C."/>
            <person name="Frisvad J.C."/>
            <person name="Nybo J.L."/>
            <person name="Theobald S."/>
            <person name="Kildgaard S."/>
            <person name="Petersen T.I."/>
            <person name="Kuo A."/>
            <person name="Sato A."/>
            <person name="Lyhne E.K."/>
            <person name="Kogle M.E."/>
            <person name="Wiebenga A."/>
            <person name="Kun R.S."/>
            <person name="Lubbers R.J."/>
            <person name="Makela M.R."/>
            <person name="Barry K."/>
            <person name="Chovatia M."/>
            <person name="Clum A."/>
            <person name="Daum C."/>
            <person name="Haridas S."/>
            <person name="He G."/>
            <person name="LaButti K."/>
            <person name="Lipzen A."/>
            <person name="Mondo S."/>
            <person name="Pangilinan J."/>
            <person name="Riley R."/>
            <person name="Salamov A."/>
            <person name="Simmons B.A."/>
            <person name="Magnuson J.K."/>
            <person name="Henrissat B."/>
            <person name="Mortensen U.H."/>
            <person name="Larsen T.O."/>
            <person name="De vries R.P."/>
            <person name="Grigoriev I.V."/>
            <person name="Machida M."/>
            <person name="Baker S.E."/>
            <person name="Andersen M.R."/>
        </authorList>
    </citation>
    <scope>NUCLEOTIDE SEQUENCE [LARGE SCALE GENOMIC DNA]</scope>
    <source>
        <strain evidence="1 2">CBS 126849</strain>
    </source>
</reference>
<organism evidence="1 2">
    <name type="scientific">Aspergillus novoparasiticus</name>
    <dbReference type="NCBI Taxonomy" id="986946"/>
    <lineage>
        <taxon>Eukaryota</taxon>
        <taxon>Fungi</taxon>
        <taxon>Dikarya</taxon>
        <taxon>Ascomycota</taxon>
        <taxon>Pezizomycotina</taxon>
        <taxon>Eurotiomycetes</taxon>
        <taxon>Eurotiomycetidae</taxon>
        <taxon>Eurotiales</taxon>
        <taxon>Aspergillaceae</taxon>
        <taxon>Aspergillus</taxon>
        <taxon>Aspergillus subgen. Circumdati</taxon>
    </lineage>
</organism>
<gene>
    <name evidence="1" type="ORF">BDV33DRAFT_168760</name>
</gene>